<dbReference type="Proteomes" id="UP000282876">
    <property type="component" value="Unassembled WGS sequence"/>
</dbReference>
<evidence type="ECO:0000256" key="4">
    <source>
        <dbReference type="ARBA" id="ARBA00022741"/>
    </source>
</evidence>
<sequence length="764" mass="87506">MAKKKSTDLNYLDSLVQDNNKEEEKKIEVVIKKKEKKQKKPKNEESIEKIKNIEEEKSKKEEPLPINEKKTEEKISEQKIIEENKKETILPKTGPKKRVGPNIELIRKKQQEKLLREEEERKEKEEQKRIELEEKERRRIEEENRKKIESEGKKKKDKKFKKVRDVEKYLGNMHVKTKKVESSKKEKVSGDEGCKSPICCILGHVDTGKTKILDKLRETNVQGQEAGGITQQIGATFFPLEFLHEKYKIKTKLPGILIIDTPGHESFSNLRSRGSSLCDFAILVVDFFHLLEPQTLESINLLKLRKTPFIVALNKIDKIYGYDTEKNLESQSEGVKLQFKKGVNETIVKFAEIGFNARLWNENKELSKFISLVPTSAITGEGLNILVGMILKMSETFMKKKTTLSEKFECVVLEVKNVEGFGTTLDVILVDGFLQENDKICVGTMEGPVITKVKSILIPQHCKDAKAKHSYDSVKRVNASMGFKLAANNLERVLTGSKVIKVKDEEEAMNQINEDLNYILKNIILKPNGVHVQASTLGSLEALISFLEKEEVPVFSFSIGDIRKQDITRASISKTPIMLCFDVEFSKEMLEYAKECSVKVFSAKIIYHLVDKYKEYTQKLSQDTKLKYADECIFPFELKILPNCIFTKRSPLILGVEIVNGRLMINKSVYVKREDKIERLGKVTSIENNKKPVNSAGKGDKVAIKIEAEYDNNKMYGRHFDENDSLLSIVTGKSVDILLKYFGDGVSEEEMKLLDRIRKDLEVY</sequence>
<dbReference type="PRINTS" id="PR00315">
    <property type="entry name" value="ELONGATNFCT"/>
</dbReference>
<dbReference type="InterPro" id="IPR009000">
    <property type="entry name" value="Transl_B-barrel_sf"/>
</dbReference>
<dbReference type="InterPro" id="IPR005225">
    <property type="entry name" value="Small_GTP-bd"/>
</dbReference>
<keyword evidence="4" id="KW-0547">Nucleotide-binding</keyword>
<dbReference type="Pfam" id="PF14578">
    <property type="entry name" value="GTP_EFTU_D4"/>
    <property type="match status" value="1"/>
</dbReference>
<evidence type="ECO:0000256" key="7">
    <source>
        <dbReference type="ARBA" id="ARBA00032478"/>
    </source>
</evidence>
<organism evidence="10 11">
    <name type="scientific">Tubulinosema ratisbonensis</name>
    <dbReference type="NCBI Taxonomy" id="291195"/>
    <lineage>
        <taxon>Eukaryota</taxon>
        <taxon>Fungi</taxon>
        <taxon>Fungi incertae sedis</taxon>
        <taxon>Microsporidia</taxon>
        <taxon>Tubulinosematoidea</taxon>
        <taxon>Tubulinosematidae</taxon>
        <taxon>Tubulinosema</taxon>
    </lineage>
</organism>
<keyword evidence="6" id="KW-0342">GTP-binding</keyword>
<gene>
    <name evidence="10" type="ORF">TUBRATIS_004080</name>
</gene>
<dbReference type="Gene3D" id="3.40.50.10050">
    <property type="entry name" value="Translation initiation factor IF- 2, domain 3"/>
    <property type="match status" value="1"/>
</dbReference>
<name>A0A437APJ4_9MICR</name>
<dbReference type="GO" id="GO:0005739">
    <property type="term" value="C:mitochondrion"/>
    <property type="evidence" value="ECO:0007669"/>
    <property type="project" value="TreeGrafter"/>
</dbReference>
<dbReference type="GO" id="GO:0005525">
    <property type="term" value="F:GTP binding"/>
    <property type="evidence" value="ECO:0007669"/>
    <property type="project" value="UniProtKB-KW"/>
</dbReference>
<keyword evidence="3 10" id="KW-0396">Initiation factor</keyword>
<dbReference type="InterPro" id="IPR015760">
    <property type="entry name" value="TIF_IF2"/>
</dbReference>
<dbReference type="EMBL" id="RCSS01000090">
    <property type="protein sequence ID" value="RVD93072.1"/>
    <property type="molecule type" value="Genomic_DNA"/>
</dbReference>
<dbReference type="InterPro" id="IPR027417">
    <property type="entry name" value="P-loop_NTPase"/>
</dbReference>
<dbReference type="FunFam" id="3.40.50.10050:FF:000001">
    <property type="entry name" value="Translation initiation factor IF-2"/>
    <property type="match status" value="1"/>
</dbReference>
<comment type="caution">
    <text evidence="10">The sequence shown here is derived from an EMBL/GenBank/DDBJ whole genome shotgun (WGS) entry which is preliminary data.</text>
</comment>
<dbReference type="SUPFAM" id="SSF52156">
    <property type="entry name" value="Initiation factor IF2/eIF5b, domain 3"/>
    <property type="match status" value="1"/>
</dbReference>
<feature type="domain" description="Tr-type G" evidence="9">
    <location>
        <begin position="194"/>
        <end position="399"/>
    </location>
</feature>
<proteinExistence type="inferred from homology"/>
<comment type="similarity">
    <text evidence="1">Belongs to the TRAFAC class translation factor GTPase superfamily. Classic translation factor GTPase family. IF-2 subfamily.</text>
</comment>
<dbReference type="SUPFAM" id="SSF50447">
    <property type="entry name" value="Translation proteins"/>
    <property type="match status" value="1"/>
</dbReference>
<protein>
    <recommendedName>
        <fullName evidence="2">Eukaryotic translation initiation factor 5B</fullName>
    </recommendedName>
    <alternativeName>
        <fullName evidence="7">Translation initiation factor IF-2</fullName>
    </alternativeName>
</protein>
<feature type="region of interest" description="Disordered" evidence="8">
    <location>
        <begin position="33"/>
        <end position="105"/>
    </location>
</feature>
<dbReference type="GO" id="GO:0003924">
    <property type="term" value="F:GTPase activity"/>
    <property type="evidence" value="ECO:0007669"/>
    <property type="project" value="InterPro"/>
</dbReference>
<dbReference type="InterPro" id="IPR023115">
    <property type="entry name" value="TIF_IF2_dom3"/>
</dbReference>
<dbReference type="GO" id="GO:0003743">
    <property type="term" value="F:translation initiation factor activity"/>
    <property type="evidence" value="ECO:0007669"/>
    <property type="project" value="UniProtKB-KW"/>
</dbReference>
<dbReference type="STRING" id="291195.A0A437APJ4"/>
<evidence type="ECO:0000313" key="11">
    <source>
        <dbReference type="Proteomes" id="UP000282876"/>
    </source>
</evidence>
<dbReference type="InterPro" id="IPR036925">
    <property type="entry name" value="TIF_IF2_dom3_sf"/>
</dbReference>
<dbReference type="PROSITE" id="PS51722">
    <property type="entry name" value="G_TR_2"/>
    <property type="match status" value="1"/>
</dbReference>
<evidence type="ECO:0000256" key="6">
    <source>
        <dbReference type="ARBA" id="ARBA00023134"/>
    </source>
</evidence>
<accession>A0A437APJ4</accession>
<dbReference type="OrthoDB" id="4928at2759"/>
<dbReference type="CDD" id="cd01887">
    <property type="entry name" value="IF2_eIF5B"/>
    <property type="match status" value="1"/>
</dbReference>
<dbReference type="InterPro" id="IPR029459">
    <property type="entry name" value="EFTU-type"/>
</dbReference>
<dbReference type="NCBIfam" id="NF003078">
    <property type="entry name" value="PRK04004.1"/>
    <property type="match status" value="1"/>
</dbReference>
<dbReference type="NCBIfam" id="TIGR00231">
    <property type="entry name" value="small_GTP"/>
    <property type="match status" value="1"/>
</dbReference>
<evidence type="ECO:0000256" key="1">
    <source>
        <dbReference type="ARBA" id="ARBA00007733"/>
    </source>
</evidence>
<dbReference type="Gene3D" id="2.40.30.10">
    <property type="entry name" value="Translation factors"/>
    <property type="match status" value="2"/>
</dbReference>
<dbReference type="FunFam" id="3.40.50.300:FF:000112">
    <property type="entry name" value="Eukaryotic translation initiation factor 5B"/>
    <property type="match status" value="1"/>
</dbReference>
<dbReference type="Pfam" id="PF11987">
    <property type="entry name" value="IF-2"/>
    <property type="match status" value="1"/>
</dbReference>
<evidence type="ECO:0000259" key="9">
    <source>
        <dbReference type="PROSITE" id="PS51722"/>
    </source>
</evidence>
<dbReference type="VEuPathDB" id="MicrosporidiaDB:TUBRATIS_004080"/>
<dbReference type="PANTHER" id="PTHR43381:SF4">
    <property type="entry name" value="EUKARYOTIC TRANSLATION INITIATION FACTOR 5B"/>
    <property type="match status" value="1"/>
</dbReference>
<dbReference type="SUPFAM" id="SSF52540">
    <property type="entry name" value="P-loop containing nucleoside triphosphate hydrolases"/>
    <property type="match status" value="1"/>
</dbReference>
<feature type="compositionally biased region" description="Basic and acidic residues" evidence="8">
    <location>
        <begin position="41"/>
        <end position="89"/>
    </location>
</feature>
<dbReference type="PANTHER" id="PTHR43381">
    <property type="entry name" value="TRANSLATION INITIATION FACTOR IF-2-RELATED"/>
    <property type="match status" value="1"/>
</dbReference>
<dbReference type="AlphaFoldDB" id="A0A437APJ4"/>
<keyword evidence="5" id="KW-0648">Protein biosynthesis</keyword>
<evidence type="ECO:0000256" key="3">
    <source>
        <dbReference type="ARBA" id="ARBA00022540"/>
    </source>
</evidence>
<evidence type="ECO:0000256" key="8">
    <source>
        <dbReference type="SAM" id="MobiDB-lite"/>
    </source>
</evidence>
<dbReference type="Gene3D" id="3.40.50.300">
    <property type="entry name" value="P-loop containing nucleotide triphosphate hydrolases"/>
    <property type="match status" value="1"/>
</dbReference>
<evidence type="ECO:0000256" key="2">
    <source>
        <dbReference type="ARBA" id="ARBA00013824"/>
    </source>
</evidence>
<evidence type="ECO:0000256" key="5">
    <source>
        <dbReference type="ARBA" id="ARBA00022917"/>
    </source>
</evidence>
<dbReference type="Pfam" id="PF00009">
    <property type="entry name" value="GTP_EFTU"/>
    <property type="match status" value="1"/>
</dbReference>
<dbReference type="CDD" id="cd03703">
    <property type="entry name" value="aeIF5B_II"/>
    <property type="match status" value="1"/>
</dbReference>
<keyword evidence="11" id="KW-1185">Reference proteome</keyword>
<reference evidence="10 11" key="1">
    <citation type="submission" date="2018-10" db="EMBL/GenBank/DDBJ databases">
        <title>Draft genome sequence of the microsporidian Tubulinosema ratisbonensis.</title>
        <authorList>
            <person name="Polonais V."/>
            <person name="Peyretaillade E."/>
            <person name="Niehus S."/>
            <person name="Wawrzyniak I."/>
            <person name="Franchet A."/>
            <person name="Gaspin C."/>
            <person name="Reichstadt M."/>
            <person name="Belser C."/>
            <person name="Labadie K."/>
            <person name="Delbac F."/>
            <person name="Ferrandon D."/>
        </authorList>
    </citation>
    <scope>NUCLEOTIDE SEQUENCE [LARGE SCALE GENOMIC DNA]</scope>
    <source>
        <strain evidence="10 11">Franzen</strain>
    </source>
</reference>
<dbReference type="InterPro" id="IPR000795">
    <property type="entry name" value="T_Tr_GTP-bd_dom"/>
</dbReference>
<evidence type="ECO:0000313" key="10">
    <source>
        <dbReference type="EMBL" id="RVD93072.1"/>
    </source>
</evidence>